<evidence type="ECO:0000313" key="2">
    <source>
        <dbReference type="EMBL" id="KAK4816185.1"/>
    </source>
</evidence>
<dbReference type="EMBL" id="JAUNZN010000009">
    <property type="protein sequence ID" value="KAK4816185.1"/>
    <property type="molecule type" value="Genomic_DNA"/>
</dbReference>
<feature type="region of interest" description="Disordered" evidence="1">
    <location>
        <begin position="85"/>
        <end position="107"/>
    </location>
</feature>
<reference evidence="2 3" key="1">
    <citation type="journal article" date="2023" name="J. Hered.">
        <title>Chromosome-level genome of the wood stork (Mycteria americana) provides insight into avian chromosome evolution.</title>
        <authorList>
            <person name="Flamio R. Jr."/>
            <person name="Ramstad K.M."/>
        </authorList>
    </citation>
    <scope>NUCLEOTIDE SEQUENCE [LARGE SCALE GENOMIC DNA]</scope>
    <source>
        <strain evidence="2">JAX WOST 10</strain>
    </source>
</reference>
<evidence type="ECO:0000313" key="3">
    <source>
        <dbReference type="Proteomes" id="UP001333110"/>
    </source>
</evidence>
<organism evidence="2 3">
    <name type="scientific">Mycteria americana</name>
    <name type="common">Wood stork</name>
    <dbReference type="NCBI Taxonomy" id="33587"/>
    <lineage>
        <taxon>Eukaryota</taxon>
        <taxon>Metazoa</taxon>
        <taxon>Chordata</taxon>
        <taxon>Craniata</taxon>
        <taxon>Vertebrata</taxon>
        <taxon>Euteleostomi</taxon>
        <taxon>Archelosauria</taxon>
        <taxon>Archosauria</taxon>
        <taxon>Dinosauria</taxon>
        <taxon>Saurischia</taxon>
        <taxon>Theropoda</taxon>
        <taxon>Coelurosauria</taxon>
        <taxon>Aves</taxon>
        <taxon>Neognathae</taxon>
        <taxon>Neoaves</taxon>
        <taxon>Aequornithes</taxon>
        <taxon>Ciconiiformes</taxon>
        <taxon>Ciconiidae</taxon>
        <taxon>Mycteria</taxon>
    </lineage>
</organism>
<protein>
    <submittedName>
        <fullName evidence="2">Uncharacterized protein</fullName>
    </submittedName>
</protein>
<comment type="caution">
    <text evidence="2">The sequence shown here is derived from an EMBL/GenBank/DDBJ whole genome shotgun (WGS) entry which is preliminary data.</text>
</comment>
<name>A0AAN7RTU4_MYCAM</name>
<proteinExistence type="predicted"/>
<dbReference type="PANTHER" id="PTHR33395:SF22">
    <property type="entry name" value="REVERSE TRANSCRIPTASE DOMAIN-CONTAINING PROTEIN"/>
    <property type="match status" value="1"/>
</dbReference>
<dbReference type="PANTHER" id="PTHR33395">
    <property type="entry name" value="TRANSCRIPTASE, PUTATIVE-RELATED-RELATED"/>
    <property type="match status" value="1"/>
</dbReference>
<keyword evidence="3" id="KW-1185">Reference proteome</keyword>
<dbReference type="Proteomes" id="UP001333110">
    <property type="component" value="Unassembled WGS sequence"/>
</dbReference>
<evidence type="ECO:0000256" key="1">
    <source>
        <dbReference type="SAM" id="MobiDB-lite"/>
    </source>
</evidence>
<accession>A0AAN7RTU4</accession>
<dbReference type="GO" id="GO:0007508">
    <property type="term" value="P:larval heart development"/>
    <property type="evidence" value="ECO:0007669"/>
    <property type="project" value="TreeGrafter"/>
</dbReference>
<sequence>MCSAESCTHKPEGNGCECESCWQALTRLFNKALSRVVYPSEQYPRVLRELEEVLTKPLSILCQQSWLTGEVPVDCLSNVMSSYKKSQKEDPGNYRPVSPTLVPGKVM</sequence>
<dbReference type="GO" id="GO:0061343">
    <property type="term" value="P:cell adhesion involved in heart morphogenesis"/>
    <property type="evidence" value="ECO:0007669"/>
    <property type="project" value="TreeGrafter"/>
</dbReference>
<gene>
    <name evidence="2" type="ORF">QYF61_012475</name>
</gene>
<dbReference type="GO" id="GO:0031012">
    <property type="term" value="C:extracellular matrix"/>
    <property type="evidence" value="ECO:0007669"/>
    <property type="project" value="TreeGrafter"/>
</dbReference>
<dbReference type="AlphaFoldDB" id="A0AAN7RTU4"/>